<reference evidence="3" key="1">
    <citation type="submission" date="2016-10" db="EMBL/GenBank/DDBJ databases">
        <title>Draft Genome Sequence of Nocardioides luteus Strain BAFB, an Alkane-Degrading Bacterium Isolated from JP-7 Polluted Soil.</title>
        <authorList>
            <person name="Brown L."/>
            <person name="Ruiz O.N."/>
            <person name="Gunasekera T."/>
        </authorList>
    </citation>
    <scope>NUCLEOTIDE SEQUENCE [LARGE SCALE GENOMIC DNA]</scope>
    <source>
        <strain evidence="3">BAFB</strain>
    </source>
</reference>
<keyword evidence="1" id="KW-0812">Transmembrane</keyword>
<protein>
    <recommendedName>
        <fullName evidence="2">DUF2157 domain-containing protein</fullName>
    </recommendedName>
</protein>
<feature type="transmembrane region" description="Helical" evidence="1">
    <location>
        <begin position="225"/>
        <end position="242"/>
    </location>
</feature>
<dbReference type="AlphaFoldDB" id="A0A1J4N7Z1"/>
<evidence type="ECO:0000313" key="3">
    <source>
        <dbReference type="EMBL" id="OIJ27628.1"/>
    </source>
</evidence>
<evidence type="ECO:0000259" key="2">
    <source>
        <dbReference type="Pfam" id="PF09925"/>
    </source>
</evidence>
<keyword evidence="4" id="KW-1185">Reference proteome</keyword>
<accession>A0A1J4N7Z1</accession>
<comment type="caution">
    <text evidence="3">The sequence shown here is derived from an EMBL/GenBank/DDBJ whole genome shotgun (WGS) entry which is preliminary data.</text>
</comment>
<name>A0A1J4N7Z1_9ACTN</name>
<dbReference type="InterPro" id="IPR018677">
    <property type="entry name" value="DUF2157"/>
</dbReference>
<feature type="transmembrane region" description="Helical" evidence="1">
    <location>
        <begin position="88"/>
        <end position="109"/>
    </location>
</feature>
<feature type="transmembrane region" description="Helical" evidence="1">
    <location>
        <begin position="150"/>
        <end position="168"/>
    </location>
</feature>
<dbReference type="RefSeq" id="WP_045549714.1">
    <property type="nucleotide sequence ID" value="NZ_JZDQ02000007.1"/>
</dbReference>
<feature type="transmembrane region" description="Helical" evidence="1">
    <location>
        <begin position="272"/>
        <end position="290"/>
    </location>
</feature>
<feature type="transmembrane region" description="Helical" evidence="1">
    <location>
        <begin position="296"/>
        <end position="315"/>
    </location>
</feature>
<gene>
    <name evidence="3" type="ORF">UG56_006360</name>
</gene>
<feature type="transmembrane region" description="Helical" evidence="1">
    <location>
        <begin position="175"/>
        <end position="193"/>
    </location>
</feature>
<feature type="domain" description="DUF2157" evidence="2">
    <location>
        <begin position="18"/>
        <end position="139"/>
    </location>
</feature>
<feature type="transmembrane region" description="Helical" evidence="1">
    <location>
        <begin position="121"/>
        <end position="138"/>
    </location>
</feature>
<keyword evidence="1" id="KW-0472">Membrane</keyword>
<evidence type="ECO:0000313" key="4">
    <source>
        <dbReference type="Proteomes" id="UP000033772"/>
    </source>
</evidence>
<evidence type="ECO:0000256" key="1">
    <source>
        <dbReference type="SAM" id="Phobius"/>
    </source>
</evidence>
<feature type="transmembrane region" description="Helical" evidence="1">
    <location>
        <begin position="199"/>
        <end position="218"/>
    </location>
</feature>
<organism evidence="3 4">
    <name type="scientific">Nocardioides luteus</name>
    <dbReference type="NCBI Taxonomy" id="1844"/>
    <lineage>
        <taxon>Bacteria</taxon>
        <taxon>Bacillati</taxon>
        <taxon>Actinomycetota</taxon>
        <taxon>Actinomycetes</taxon>
        <taxon>Propionibacteriales</taxon>
        <taxon>Nocardioidaceae</taxon>
        <taxon>Nocardioides</taxon>
    </lineage>
</organism>
<dbReference type="STRING" id="1844.UG56_006360"/>
<sequence>MSHHTATRRPAPLTSLLESWVADQLITPEQADRIRLRGDVLAELPGVQERPHERSSLVTEALGYLGGVIIVVASILIASLYWDQVGTTARLVIVGGVAAVLLAAGFAVPQRIGDVALRLRSVLWLASTGAFAGFLGLLGGDALDLAGEHVFLMVSAGVAAYATGLWLVDRPPVQQLAMMVGFMLTAAALTNELDVGDALPGFAVWGVALIWLLLGWGGVLDPRRLVIAFGAAGMFAGAMTTIPTDAGIALALATSVAVVAAAVVFRDLLMLAVGALGTLLVLPSSVIELFPGELAAPIVMLVVGALLVGAGLFIARRRHTGRQPTTPTRDFSSGTPTIAVTAAGITGVVVAAVIVILALV</sequence>
<feature type="transmembrane region" description="Helical" evidence="1">
    <location>
        <begin position="336"/>
        <end position="359"/>
    </location>
</feature>
<dbReference type="OrthoDB" id="3777790at2"/>
<feature type="transmembrane region" description="Helical" evidence="1">
    <location>
        <begin position="61"/>
        <end position="82"/>
    </location>
</feature>
<dbReference type="EMBL" id="JZDQ02000007">
    <property type="protein sequence ID" value="OIJ27628.1"/>
    <property type="molecule type" value="Genomic_DNA"/>
</dbReference>
<dbReference type="Proteomes" id="UP000033772">
    <property type="component" value="Unassembled WGS sequence"/>
</dbReference>
<proteinExistence type="predicted"/>
<dbReference type="Pfam" id="PF09925">
    <property type="entry name" value="DUF2157"/>
    <property type="match status" value="1"/>
</dbReference>
<keyword evidence="1" id="KW-1133">Transmembrane helix</keyword>
<feature type="transmembrane region" description="Helical" evidence="1">
    <location>
        <begin position="248"/>
        <end position="265"/>
    </location>
</feature>